<evidence type="ECO:0000313" key="6">
    <source>
        <dbReference type="Proteomes" id="UP000305198"/>
    </source>
</evidence>
<dbReference type="AlphaFoldDB" id="A0A1I4LSI6"/>
<dbReference type="Proteomes" id="UP000186599">
    <property type="component" value="Unassembled WGS sequence"/>
</dbReference>
<gene>
    <name evidence="3" type="ORF">FA869_01325</name>
    <name evidence="2" type="ORF">SAMN04487855_1691</name>
    <name evidence="1" type="ORF">SAMN05216589_1622</name>
</gene>
<dbReference type="OrthoDB" id="5735035at2"/>
<proteinExistence type="predicted"/>
<keyword evidence="4" id="KW-1185">Reference proteome</keyword>
<reference evidence="3 6" key="2">
    <citation type="submission" date="2019-04" db="EMBL/GenBank/DDBJ databases">
        <title>Crypto-aerobic microbial life in anoxic (sulfidic) marine sediments.</title>
        <authorList>
            <person name="Bhattacharya S."/>
            <person name="Roy C."/>
            <person name="Mondal N."/>
            <person name="Sarkar J."/>
            <person name="Mandal S."/>
            <person name="Rameez M.J."/>
            <person name="Ghosh W."/>
        </authorList>
    </citation>
    <scope>NUCLEOTIDE SEQUENCE [LARGE SCALE GENOMIC DNA]</scope>
    <source>
        <strain evidence="3 6">SBBB</strain>
    </source>
</reference>
<protein>
    <submittedName>
        <fullName evidence="2">Uncharacterized protein</fullName>
    </submittedName>
</protein>
<name>A0A1I4LSI6_9GAMM</name>
<dbReference type="Proteomes" id="UP000305198">
    <property type="component" value="Unassembled WGS sequence"/>
</dbReference>
<evidence type="ECO:0000313" key="3">
    <source>
        <dbReference type="EMBL" id="TKA92859.1"/>
    </source>
</evidence>
<evidence type="ECO:0000313" key="2">
    <source>
        <dbReference type="EMBL" id="SFL94048.1"/>
    </source>
</evidence>
<dbReference type="EMBL" id="SWAV01000001">
    <property type="protein sequence ID" value="TKA92859.1"/>
    <property type="molecule type" value="Genomic_DNA"/>
</dbReference>
<evidence type="ECO:0000313" key="4">
    <source>
        <dbReference type="Proteomes" id="UP000186599"/>
    </source>
</evidence>
<organism evidence="2 4">
    <name type="scientific">Halopseudomonas bauzanensis</name>
    <dbReference type="NCBI Taxonomy" id="653930"/>
    <lineage>
        <taxon>Bacteria</taxon>
        <taxon>Pseudomonadati</taxon>
        <taxon>Pseudomonadota</taxon>
        <taxon>Gammaproteobacteria</taxon>
        <taxon>Pseudomonadales</taxon>
        <taxon>Pseudomonadaceae</taxon>
        <taxon>Halopseudomonas</taxon>
    </lineage>
</organism>
<dbReference type="STRING" id="653930.SAMN05216589_1622"/>
<dbReference type="RefSeq" id="WP_074779005.1">
    <property type="nucleotide sequence ID" value="NZ_FOGN01000002.1"/>
</dbReference>
<dbReference type="Proteomes" id="UP000186904">
    <property type="component" value="Unassembled WGS sequence"/>
</dbReference>
<evidence type="ECO:0000313" key="1">
    <source>
        <dbReference type="EMBL" id="SER86728.1"/>
    </source>
</evidence>
<reference evidence="4 5" key="1">
    <citation type="submission" date="2016-10" db="EMBL/GenBank/DDBJ databases">
        <authorList>
            <person name="de Groot N.N."/>
        </authorList>
    </citation>
    <scope>NUCLEOTIDE SEQUENCE [LARGE SCALE GENOMIC DNA]</scope>
    <source>
        <strain evidence="2 4">CGMCC 1.9095</strain>
        <strain evidence="1 5">DSM 22558</strain>
    </source>
</reference>
<dbReference type="EMBL" id="FOUA01000002">
    <property type="protein sequence ID" value="SFL94048.1"/>
    <property type="molecule type" value="Genomic_DNA"/>
</dbReference>
<accession>A0A1I4LSI6</accession>
<dbReference type="EMBL" id="FOGN01000002">
    <property type="protein sequence ID" value="SER86728.1"/>
    <property type="molecule type" value="Genomic_DNA"/>
</dbReference>
<evidence type="ECO:0000313" key="5">
    <source>
        <dbReference type="Proteomes" id="UP000186904"/>
    </source>
</evidence>
<sequence length="81" mass="9161">MLLKLLDTDDVVIGEPLPWDLLDADGKVLFRRTQRIDSGPLLNNGDEVYLNAAGVEYAQLGEADRLYLSNMVYQNMLKEHP</sequence>